<evidence type="ECO:0000256" key="6">
    <source>
        <dbReference type="ARBA" id="ARBA00035154"/>
    </source>
</evidence>
<dbReference type="NCBIfam" id="TIGR01009">
    <property type="entry name" value="rpsC_bact"/>
    <property type="match status" value="1"/>
</dbReference>
<feature type="domain" description="KH type-2" evidence="9">
    <location>
        <begin position="39"/>
        <end position="113"/>
    </location>
</feature>
<dbReference type="CDD" id="cd02412">
    <property type="entry name" value="KH-II_30S_S3"/>
    <property type="match status" value="1"/>
</dbReference>
<name>I0J3K4_9EUGL</name>
<dbReference type="InterPro" id="IPR018280">
    <property type="entry name" value="Ribosomal_uS3_CS"/>
</dbReference>
<evidence type="ECO:0000256" key="1">
    <source>
        <dbReference type="ARBA" id="ARBA00010761"/>
    </source>
</evidence>
<dbReference type="SUPFAM" id="SSF54821">
    <property type="entry name" value="Ribosomal protein S3 C-terminal domain"/>
    <property type="match status" value="1"/>
</dbReference>
<evidence type="ECO:0000256" key="2">
    <source>
        <dbReference type="ARBA" id="ARBA00022730"/>
    </source>
</evidence>
<evidence type="ECO:0000256" key="8">
    <source>
        <dbReference type="RuleBase" id="RU003624"/>
    </source>
</evidence>
<dbReference type="GO" id="GO:0003735">
    <property type="term" value="F:structural constituent of ribosome"/>
    <property type="evidence" value="ECO:0007669"/>
    <property type="project" value="InterPro"/>
</dbReference>
<dbReference type="SUPFAM" id="SSF54814">
    <property type="entry name" value="Prokaryotic type KH domain (KH-domain type II)"/>
    <property type="match status" value="1"/>
</dbReference>
<comment type="similarity">
    <text evidence="1 8">Belongs to the universal ribosomal protein uS3 family.</text>
</comment>
<gene>
    <name evidence="10" type="primary">rps3</name>
</gene>
<dbReference type="PROSITE" id="PS00548">
    <property type="entry name" value="RIBOSOMAL_S3"/>
    <property type="match status" value="1"/>
</dbReference>
<dbReference type="RefSeq" id="YP_006234190.1">
    <property type="nucleotide sequence ID" value="NC_017754.2"/>
</dbReference>
<geneLocation type="plastid" evidence="10"/>
<evidence type="ECO:0000256" key="3">
    <source>
        <dbReference type="ARBA" id="ARBA00022884"/>
    </source>
</evidence>
<dbReference type="PANTHER" id="PTHR11760:SF19">
    <property type="entry name" value="SMALL RIBOSOMAL SUBUNIT PROTEIN US3C"/>
    <property type="match status" value="1"/>
</dbReference>
<keyword evidence="3 7" id="KW-0694">RNA-binding</keyword>
<evidence type="ECO:0000256" key="5">
    <source>
        <dbReference type="ARBA" id="ARBA00023274"/>
    </source>
</evidence>
<keyword evidence="2" id="KW-0699">rRNA-binding</keyword>
<sequence length="212" mass="23920">MGQKVNPTGFRIGVINEQSSNWYAKPKDYSHLVIEDIFIRNFINSELLETGVSVINIGRKADNVKLNVQVARPGIFLSNQNVDLDFICQNLKKELFRRLGVTRNIEVNISEVSNADSNAKLLADFISEQLEKRVPFRRVIRSAIQRAQQAGVKGIKIQVAGRLNGAEIARSEWVREGQVPLQTLSANIDYCSHKARTIYGILGIKVWIYNPL</sequence>
<dbReference type="GO" id="GO:0006412">
    <property type="term" value="P:translation"/>
    <property type="evidence" value="ECO:0007669"/>
    <property type="project" value="InterPro"/>
</dbReference>
<dbReference type="PANTHER" id="PTHR11760">
    <property type="entry name" value="30S/40S RIBOSOMAL PROTEIN S3"/>
    <property type="match status" value="1"/>
</dbReference>
<evidence type="ECO:0000256" key="4">
    <source>
        <dbReference type="ARBA" id="ARBA00022980"/>
    </source>
</evidence>
<keyword evidence="4 8" id="KW-0689">Ribosomal protein</keyword>
<reference evidence="10" key="1">
    <citation type="journal article" date="2012" name="PLoS ONE">
        <title>The plastid genome of eutreptiella provides a window into the process of secondary endosymbiosis of plastid in euglenids.</title>
        <authorList>
            <person name="Hrda S."/>
            <person name="Fousek J."/>
            <person name="Szabova J."/>
            <person name="Hampl V."/>
            <person name="Vlcek C."/>
        </authorList>
    </citation>
    <scope>NUCLEOTIDE SEQUENCE</scope>
    <source>
        <strain evidence="10">K-0333</strain>
    </source>
</reference>
<organism evidence="10">
    <name type="scientific">Eutreptiella gymnastica</name>
    <dbReference type="NCBI Taxonomy" id="73025"/>
    <lineage>
        <taxon>Eukaryota</taxon>
        <taxon>Discoba</taxon>
        <taxon>Euglenozoa</taxon>
        <taxon>Euglenida</taxon>
        <taxon>Spirocuta</taxon>
        <taxon>Euglenophyceae</taxon>
        <taxon>Eutreptiales</taxon>
        <taxon>Eutreptiaceae</taxon>
        <taxon>Eutreptiella</taxon>
    </lineage>
</organism>
<keyword evidence="10" id="KW-0934">Plastid</keyword>
<dbReference type="EMBL" id="HE605038">
    <property type="protein sequence ID" value="CCE26477.1"/>
    <property type="molecule type" value="Genomic_DNA"/>
</dbReference>
<dbReference type="GO" id="GO:0022627">
    <property type="term" value="C:cytosolic small ribosomal subunit"/>
    <property type="evidence" value="ECO:0007669"/>
    <property type="project" value="TreeGrafter"/>
</dbReference>
<evidence type="ECO:0000313" key="10">
    <source>
        <dbReference type="EMBL" id="CCE26477.1"/>
    </source>
</evidence>
<dbReference type="InterPro" id="IPR005704">
    <property type="entry name" value="Ribosomal_uS3_bac-typ"/>
</dbReference>
<evidence type="ECO:0000259" key="9">
    <source>
        <dbReference type="PROSITE" id="PS50823"/>
    </source>
</evidence>
<dbReference type="Pfam" id="PF00189">
    <property type="entry name" value="Ribosomal_S3_C"/>
    <property type="match status" value="1"/>
</dbReference>
<protein>
    <recommendedName>
        <fullName evidence="6">Small ribosomal subunit protein uS3c</fullName>
    </recommendedName>
</protein>
<accession>I0J3K4</accession>
<dbReference type="GeneID" id="12354961"/>
<evidence type="ECO:0000256" key="7">
    <source>
        <dbReference type="PROSITE-ProRule" id="PRU00118"/>
    </source>
</evidence>
<dbReference type="InterPro" id="IPR057258">
    <property type="entry name" value="Ribosomal_uS3"/>
</dbReference>
<dbReference type="FunFam" id="3.30.300.20:FF:000001">
    <property type="entry name" value="30S ribosomal protein S3"/>
    <property type="match status" value="1"/>
</dbReference>
<proteinExistence type="inferred from homology"/>
<dbReference type="AlphaFoldDB" id="I0J3K4"/>
<dbReference type="InterPro" id="IPR009019">
    <property type="entry name" value="KH_sf_prok-type"/>
</dbReference>
<dbReference type="InterPro" id="IPR004044">
    <property type="entry name" value="KH_dom_type_2"/>
</dbReference>
<dbReference type="InterPro" id="IPR036419">
    <property type="entry name" value="Ribosomal_S3_C_sf"/>
</dbReference>
<dbReference type="Gene3D" id="3.30.300.20">
    <property type="match status" value="1"/>
</dbReference>
<dbReference type="InterPro" id="IPR001351">
    <property type="entry name" value="Ribosomal_uS3_C"/>
</dbReference>
<keyword evidence="5 8" id="KW-0687">Ribonucleoprotein</keyword>
<dbReference type="PROSITE" id="PS50823">
    <property type="entry name" value="KH_TYPE_2"/>
    <property type="match status" value="1"/>
</dbReference>
<dbReference type="InterPro" id="IPR015946">
    <property type="entry name" value="KH_dom-like_a/b"/>
</dbReference>
<dbReference type="GO" id="GO:0019843">
    <property type="term" value="F:rRNA binding"/>
    <property type="evidence" value="ECO:0007669"/>
    <property type="project" value="UniProtKB-KW"/>
</dbReference>
<dbReference type="Gene3D" id="3.30.1140.32">
    <property type="entry name" value="Ribosomal protein S3, C-terminal domain"/>
    <property type="match status" value="1"/>
</dbReference>
<dbReference type="HAMAP" id="MF_01309_B">
    <property type="entry name" value="Ribosomal_uS3_B"/>
    <property type="match status" value="1"/>
</dbReference>